<dbReference type="Proteomes" id="UP000593567">
    <property type="component" value="Unassembled WGS sequence"/>
</dbReference>
<evidence type="ECO:0000313" key="2">
    <source>
        <dbReference type="EMBL" id="KAF6023379.1"/>
    </source>
</evidence>
<feature type="domain" description="Calcium-activated chloride channel N-terminal" evidence="1">
    <location>
        <begin position="17"/>
        <end position="69"/>
    </location>
</feature>
<dbReference type="AlphaFoldDB" id="A0A7J7JAV1"/>
<comment type="caution">
    <text evidence="2">The sequence shown here is derived from an EMBL/GenBank/DDBJ whole genome shotgun (WGS) entry which is preliminary data.</text>
</comment>
<accession>A0A7J7JAV1</accession>
<name>A0A7J7JAV1_BUGNE</name>
<evidence type="ECO:0000259" key="1">
    <source>
        <dbReference type="Pfam" id="PF08434"/>
    </source>
</evidence>
<keyword evidence="3" id="KW-1185">Reference proteome</keyword>
<organism evidence="2 3">
    <name type="scientific">Bugula neritina</name>
    <name type="common">Brown bryozoan</name>
    <name type="synonym">Sertularia neritina</name>
    <dbReference type="NCBI Taxonomy" id="10212"/>
    <lineage>
        <taxon>Eukaryota</taxon>
        <taxon>Metazoa</taxon>
        <taxon>Spiralia</taxon>
        <taxon>Lophotrochozoa</taxon>
        <taxon>Bryozoa</taxon>
        <taxon>Gymnolaemata</taxon>
        <taxon>Cheilostomatida</taxon>
        <taxon>Flustrina</taxon>
        <taxon>Buguloidea</taxon>
        <taxon>Bugulidae</taxon>
        <taxon>Bugula</taxon>
    </lineage>
</organism>
<reference evidence="2" key="1">
    <citation type="submission" date="2020-06" db="EMBL/GenBank/DDBJ databases">
        <title>Draft genome of Bugula neritina, a colonial animal packing powerful symbionts and potential medicines.</title>
        <authorList>
            <person name="Rayko M."/>
        </authorList>
    </citation>
    <scope>NUCLEOTIDE SEQUENCE [LARGE SCALE GENOMIC DNA]</scope>
    <source>
        <strain evidence="2">Kwan_BN1</strain>
    </source>
</reference>
<dbReference type="EMBL" id="VXIV02002723">
    <property type="protein sequence ID" value="KAF6023379.1"/>
    <property type="molecule type" value="Genomic_DNA"/>
</dbReference>
<protein>
    <recommendedName>
        <fullName evidence="1">Calcium-activated chloride channel N-terminal domain-containing protein</fullName>
    </recommendedName>
</protein>
<dbReference type="Pfam" id="PF08434">
    <property type="entry name" value="CLCA"/>
    <property type="match status" value="1"/>
</dbReference>
<gene>
    <name evidence="2" type="ORF">EB796_018296</name>
</gene>
<proteinExistence type="predicted"/>
<dbReference type="InterPro" id="IPR013642">
    <property type="entry name" value="CLCA_N"/>
</dbReference>
<evidence type="ECO:0000313" key="3">
    <source>
        <dbReference type="Proteomes" id="UP000593567"/>
    </source>
</evidence>
<sequence>MFLERILSHKLFCFCSQATKETFSTARVLIGPANRAWGDVPYTLQPGLCGIEGDYIHLTPDFITTTTTTQDNPVLGQ</sequence>
<dbReference type="OrthoDB" id="687730at2759"/>